<dbReference type="AlphaFoldDB" id="A0A0A1U9S6"/>
<sequence length="750" mass="85830">MSNPKDPVNLKEVERRLMDTNIFLQSTFDPEIFVDSLLSDQSDYSIAKGIETFDIDPFLSLLNLSKSRIDNQFLAYKKSVEEFQEQCLLEEQNHVASVTACRKKFDKALTQFKETENGVSELSTEVMQAGERLQDLATEASRGKQASLILEMFRTLNGDKNFDPVMYKKRREELDEDDDDAEVNFVIRVKKLKSLSKELKSPESVLGRKNVETLFEFLERDYLKNFKTAMAEKNLITMKDNAEMLYYLNGGDTCVDEYIESNEFLNDEVAIHKEEALAESDIEINKTVVAINSQVLAAFLKTLLAQIQKEKQRIEKIFVQKDVVLARYVQKIVEVRVTGFLSGYLYKGLDTDPDFNWKYLFLLYDSYTQMSNFFNKTLTSSGMNAVFLSDLVENVFNEDKTSNYNPTETEYIASVFKAHKDKYTAKKKTVKADSSTKVVMSGFGELIDPKEVKLICDQLSFGMVRAQTLSVPEDFDGLTTQLFTYLIQWMDEVLKDVVDKMEYQTSKQSVNPKNVENFLKGYLQLLTNVTTSVRSVQVMFEKSITPCFKYSIQKLQGYTDTFKGRIENLESGISESLSELGKWLVGNCEKILNYKNEFKLKDENDDTWVTAGCSQICKETCRFIQMIVVAFEKGLTGSNKRNFLVTFANGLHGQFIKIIKKLKITPISGGFLFMYDVSAIVDTVRRLSFPVTVRPMFENLSSLFKIFCIPKSQVLDITTAIMKDGGFMGIDPNEVLKCRTDYSKEMHVAF</sequence>
<comment type="similarity">
    <text evidence="1">Belongs to the SEC10 family.</text>
</comment>
<dbReference type="PANTHER" id="PTHR12100:SF0">
    <property type="entry name" value="EXOCYST COMPLEX COMPONENT 5"/>
    <property type="match status" value="1"/>
</dbReference>
<evidence type="ECO:0000256" key="4">
    <source>
        <dbReference type="ARBA" id="ARBA00023054"/>
    </source>
</evidence>
<dbReference type="InterPro" id="IPR048627">
    <property type="entry name" value="Sec10_HB"/>
</dbReference>
<dbReference type="Pfam" id="PF20667">
    <property type="entry name" value="Sec10_N"/>
    <property type="match status" value="1"/>
</dbReference>
<feature type="domain" description="Exocyst complex component Sec10-like alpha-helical bundle" evidence="6">
    <location>
        <begin position="189"/>
        <end position="440"/>
    </location>
</feature>
<dbReference type="GO" id="GO:0006887">
    <property type="term" value="P:exocytosis"/>
    <property type="evidence" value="ECO:0007669"/>
    <property type="project" value="UniProtKB-KW"/>
</dbReference>
<gene>
    <name evidence="8" type="ORF">EIN_207360</name>
</gene>
<organism evidence="8 9">
    <name type="scientific">Entamoeba invadens IP1</name>
    <dbReference type="NCBI Taxonomy" id="370355"/>
    <lineage>
        <taxon>Eukaryota</taxon>
        <taxon>Amoebozoa</taxon>
        <taxon>Evosea</taxon>
        <taxon>Archamoebae</taxon>
        <taxon>Mastigamoebida</taxon>
        <taxon>Entamoebidae</taxon>
        <taxon>Entamoeba</taxon>
    </lineage>
</organism>
<evidence type="ECO:0000256" key="5">
    <source>
        <dbReference type="SAM" id="Coils"/>
    </source>
</evidence>
<evidence type="ECO:0000259" key="7">
    <source>
        <dbReference type="Pfam" id="PF20667"/>
    </source>
</evidence>
<evidence type="ECO:0000313" key="9">
    <source>
        <dbReference type="Proteomes" id="UP000014680"/>
    </source>
</evidence>
<keyword evidence="2" id="KW-0813">Transport</keyword>
<evidence type="ECO:0000256" key="2">
    <source>
        <dbReference type="ARBA" id="ARBA00022448"/>
    </source>
</evidence>
<dbReference type="Pfam" id="PF07393">
    <property type="entry name" value="Sec10_HB"/>
    <property type="match status" value="2"/>
</dbReference>
<dbReference type="GeneID" id="14890645"/>
<dbReference type="VEuPathDB" id="AmoebaDB:EIN_207360"/>
<reference evidence="8 9" key="1">
    <citation type="submission" date="2012-10" db="EMBL/GenBank/DDBJ databases">
        <authorList>
            <person name="Zafar N."/>
            <person name="Inman J."/>
            <person name="Hall N."/>
            <person name="Lorenzi H."/>
            <person name="Caler E."/>
        </authorList>
    </citation>
    <scope>NUCLEOTIDE SEQUENCE [LARGE SCALE GENOMIC DNA]</scope>
    <source>
        <strain evidence="8 9">IP1</strain>
    </source>
</reference>
<dbReference type="Proteomes" id="UP000014680">
    <property type="component" value="Unassembled WGS sequence"/>
</dbReference>
<feature type="domain" description="Exocyst complex component Sec10 N-terminal" evidence="7">
    <location>
        <begin position="80"/>
        <end position="158"/>
    </location>
</feature>
<keyword evidence="9" id="KW-1185">Reference proteome</keyword>
<dbReference type="OMA" id="PLCKHHY"/>
<keyword evidence="3" id="KW-0268">Exocytosis</keyword>
<feature type="domain" description="Exocyst complex component Sec10-like alpha-helical bundle" evidence="6">
    <location>
        <begin position="452"/>
        <end position="745"/>
    </location>
</feature>
<keyword evidence="4 5" id="KW-0175">Coiled coil</keyword>
<dbReference type="GO" id="GO:0006893">
    <property type="term" value="P:Golgi to plasma membrane transport"/>
    <property type="evidence" value="ECO:0007669"/>
    <property type="project" value="TreeGrafter"/>
</dbReference>
<evidence type="ECO:0000256" key="1">
    <source>
        <dbReference type="ARBA" id="ARBA00006572"/>
    </source>
</evidence>
<dbReference type="RefSeq" id="XP_004258450.1">
    <property type="nucleotide sequence ID" value="XM_004258402.1"/>
</dbReference>
<feature type="coiled-coil region" evidence="5">
    <location>
        <begin position="255"/>
        <end position="320"/>
    </location>
</feature>
<dbReference type="EMBL" id="KB206455">
    <property type="protein sequence ID" value="ELP91679.1"/>
    <property type="molecule type" value="Genomic_DNA"/>
</dbReference>
<dbReference type="KEGG" id="eiv:EIN_207360"/>
<accession>A0A0A1U9S6</accession>
<name>A0A0A1U9S6_ENTIV</name>
<dbReference type="OrthoDB" id="125856at2759"/>
<evidence type="ECO:0000313" key="8">
    <source>
        <dbReference type="EMBL" id="ELP91679.1"/>
    </source>
</evidence>
<protein>
    <submittedName>
        <fullName evidence="8">Exocyst complex component, putative</fullName>
    </submittedName>
</protein>
<evidence type="ECO:0000256" key="3">
    <source>
        <dbReference type="ARBA" id="ARBA00022483"/>
    </source>
</evidence>
<proteinExistence type="inferred from homology"/>
<dbReference type="InterPro" id="IPR009976">
    <property type="entry name" value="Sec10-like"/>
</dbReference>
<evidence type="ECO:0000259" key="6">
    <source>
        <dbReference type="Pfam" id="PF07393"/>
    </source>
</evidence>
<dbReference type="GO" id="GO:0000145">
    <property type="term" value="C:exocyst"/>
    <property type="evidence" value="ECO:0007669"/>
    <property type="project" value="TreeGrafter"/>
</dbReference>
<dbReference type="InterPro" id="IPR048625">
    <property type="entry name" value="Sec10_N"/>
</dbReference>
<dbReference type="PANTHER" id="PTHR12100">
    <property type="entry name" value="SEC10"/>
    <property type="match status" value="1"/>
</dbReference>